<keyword evidence="1" id="KW-0472">Membrane</keyword>
<keyword evidence="1" id="KW-0812">Transmembrane</keyword>
<sequence length="162" mass="18140">MRGEPITAGFALDEGFRRFYARFTISKLPMGVSALLSVPWVTLKLAEPVLVAEDPLVSFWVILLIPAEIILLFELLASFCTWLGAVRLQRLWLHLLDGEWHGSNPILDVSVSDDNVDVSLVKYGPPIGKRPRKSIISWALVSYRKFTPVDGRHELVEVTGSI</sequence>
<dbReference type="PATRIC" id="fig|1125712.3.peg.97"/>
<dbReference type="EMBL" id="AWEZ01000006">
    <property type="protein sequence ID" value="ERL10654.1"/>
    <property type="molecule type" value="Genomic_DNA"/>
</dbReference>
<protein>
    <submittedName>
        <fullName evidence="2">Uncharacterized protein</fullName>
    </submittedName>
</protein>
<reference evidence="2 3" key="1">
    <citation type="submission" date="2013-08" db="EMBL/GenBank/DDBJ databases">
        <authorList>
            <person name="Durkin A.S."/>
            <person name="Haft D.R."/>
            <person name="McCorrison J."/>
            <person name="Torralba M."/>
            <person name="Gillis M."/>
            <person name="Haft D.H."/>
            <person name="Methe B."/>
            <person name="Sutton G."/>
            <person name="Nelson K.E."/>
        </authorList>
    </citation>
    <scope>NUCLEOTIDE SEQUENCE [LARGE SCALE GENOMIC DNA]</scope>
    <source>
        <strain evidence="2 3">F0195</strain>
    </source>
</reference>
<dbReference type="Proteomes" id="UP000016638">
    <property type="component" value="Unassembled WGS sequence"/>
</dbReference>
<keyword evidence="1" id="KW-1133">Transmembrane helix</keyword>
<comment type="caution">
    <text evidence="2">The sequence shown here is derived from an EMBL/GenBank/DDBJ whole genome shotgun (WGS) entry which is preliminary data.</text>
</comment>
<dbReference type="RefSeq" id="WP_021724978.1">
    <property type="nucleotide sequence ID" value="NZ_AWEZ01000006.1"/>
</dbReference>
<gene>
    <name evidence="2" type="ORF">HMPREF1316_1047</name>
</gene>
<feature type="transmembrane region" description="Helical" evidence="1">
    <location>
        <begin position="60"/>
        <end position="85"/>
    </location>
</feature>
<feature type="transmembrane region" description="Helical" evidence="1">
    <location>
        <begin position="20"/>
        <end position="40"/>
    </location>
</feature>
<proteinExistence type="predicted"/>
<dbReference type="STRING" id="1125712.HMPREF1316_1047"/>
<name>U2TC71_9ACTN</name>
<evidence type="ECO:0000313" key="3">
    <source>
        <dbReference type="Proteomes" id="UP000016638"/>
    </source>
</evidence>
<keyword evidence="3" id="KW-1185">Reference proteome</keyword>
<dbReference type="AlphaFoldDB" id="U2TC71"/>
<evidence type="ECO:0000256" key="1">
    <source>
        <dbReference type="SAM" id="Phobius"/>
    </source>
</evidence>
<evidence type="ECO:0000313" key="2">
    <source>
        <dbReference type="EMBL" id="ERL10654.1"/>
    </source>
</evidence>
<accession>U2TC71</accession>
<organism evidence="2 3">
    <name type="scientific">Olsenella profusa F0195</name>
    <dbReference type="NCBI Taxonomy" id="1125712"/>
    <lineage>
        <taxon>Bacteria</taxon>
        <taxon>Bacillati</taxon>
        <taxon>Actinomycetota</taxon>
        <taxon>Coriobacteriia</taxon>
        <taxon>Coriobacteriales</taxon>
        <taxon>Atopobiaceae</taxon>
        <taxon>Olsenella</taxon>
    </lineage>
</organism>